<evidence type="ECO:0000313" key="2">
    <source>
        <dbReference type="Proteomes" id="UP000663444"/>
    </source>
</evidence>
<dbReference type="KEGG" id="ares:IWH25_12460"/>
<protein>
    <recommendedName>
        <fullName evidence="3">Alpha/beta hydrolase</fullName>
    </recommendedName>
</protein>
<dbReference type="AlphaFoldDB" id="A0A974PX37"/>
<keyword evidence="2" id="KW-1185">Reference proteome</keyword>
<evidence type="ECO:0000313" key="1">
    <source>
        <dbReference type="EMBL" id="QRJ62585.1"/>
    </source>
</evidence>
<gene>
    <name evidence="1" type="ORF">IWH25_12460</name>
</gene>
<proteinExistence type="predicted"/>
<evidence type="ECO:0008006" key="3">
    <source>
        <dbReference type="Google" id="ProtNLM"/>
    </source>
</evidence>
<dbReference type="EMBL" id="CP064781">
    <property type="protein sequence ID" value="QRJ62585.1"/>
    <property type="molecule type" value="Genomic_DNA"/>
</dbReference>
<organism evidence="1 2">
    <name type="scientific">Azospira restricta</name>
    <dbReference type="NCBI Taxonomy" id="404405"/>
    <lineage>
        <taxon>Bacteria</taxon>
        <taxon>Pseudomonadati</taxon>
        <taxon>Pseudomonadota</taxon>
        <taxon>Betaproteobacteria</taxon>
        <taxon>Rhodocyclales</taxon>
        <taxon>Rhodocyclaceae</taxon>
        <taxon>Azospira</taxon>
    </lineage>
</organism>
<dbReference type="SUPFAM" id="SSF53474">
    <property type="entry name" value="alpha/beta-Hydrolases"/>
    <property type="match status" value="1"/>
</dbReference>
<dbReference type="Gene3D" id="3.40.50.1820">
    <property type="entry name" value="alpha/beta hydrolase"/>
    <property type="match status" value="1"/>
</dbReference>
<name>A0A974PX37_9RHOO</name>
<dbReference type="InterPro" id="IPR029058">
    <property type="entry name" value="AB_hydrolase_fold"/>
</dbReference>
<dbReference type="Proteomes" id="UP000663444">
    <property type="component" value="Chromosome"/>
</dbReference>
<sequence length="234" mass="24974">MSAAATPTAAELAAEFALRKEDDPVSLRRERIAVHLPQLTLEAELALPFAARALLVLVASCASGDDDARLEAALQREGFATLRLDLLQSAECRYADAPNHLPLLTERLLALIAELHRQIALDAIPALPIGLIGGGQTTPLVVRVAAQRDRDVRALVCHGGLIDLAGRQYLKVLQAPLLLLAAAGDSAALANAERARPYLPGVCRVETLTETDAETYAARRAALTAAWFRCHLAA</sequence>
<accession>A0A974PX37</accession>
<reference evidence="1" key="1">
    <citation type="submission" date="2020-11" db="EMBL/GenBank/DDBJ databases">
        <title>Azospira restricta DSM 18626 genome sequence.</title>
        <authorList>
            <person name="Moe W.M."/>
        </authorList>
    </citation>
    <scope>NUCLEOTIDE SEQUENCE</scope>
    <source>
        <strain evidence="1">DSM 18626</strain>
    </source>
</reference>
<dbReference type="RefSeq" id="WP_203386115.1">
    <property type="nucleotide sequence ID" value="NZ_CP064781.1"/>
</dbReference>